<dbReference type="SFLD" id="SFLDG01019">
    <property type="entry name" value="Terpene_Cyclase_Like_1_C_Termi"/>
    <property type="match status" value="1"/>
</dbReference>
<reference evidence="10" key="2">
    <citation type="submission" date="2025-08" db="UniProtKB">
        <authorList>
            <consortium name="RefSeq"/>
        </authorList>
    </citation>
    <scope>IDENTIFICATION</scope>
    <source>
        <tissue evidence="10">Leaf</tissue>
    </source>
</reference>
<dbReference type="Gene3D" id="1.50.10.130">
    <property type="entry name" value="Terpene synthase, N-terminal domain"/>
    <property type="match status" value="1"/>
</dbReference>
<evidence type="ECO:0000313" key="10">
    <source>
        <dbReference type="RefSeq" id="XP_010434309.2"/>
    </source>
</evidence>
<dbReference type="InterPro" id="IPR008930">
    <property type="entry name" value="Terpenoid_cyclase/PrenylTrfase"/>
</dbReference>
<dbReference type="InterPro" id="IPR050148">
    <property type="entry name" value="Terpene_synthase-like"/>
</dbReference>
<dbReference type="Proteomes" id="UP000694864">
    <property type="component" value="Chromosome 10"/>
</dbReference>
<feature type="domain" description="Terpene synthase N-terminal" evidence="7">
    <location>
        <begin position="64"/>
        <end position="243"/>
    </location>
</feature>
<dbReference type="Gene3D" id="1.10.600.10">
    <property type="entry name" value="Farnesyl Diphosphate Synthase"/>
    <property type="match status" value="1"/>
</dbReference>
<evidence type="ECO:0000256" key="5">
    <source>
        <dbReference type="ARBA" id="ARBA00038405"/>
    </source>
</evidence>
<dbReference type="CDD" id="cd00684">
    <property type="entry name" value="Terpene_cyclase_plant_C1"/>
    <property type="match status" value="1"/>
</dbReference>
<evidence type="ECO:0000259" key="7">
    <source>
        <dbReference type="Pfam" id="PF01397"/>
    </source>
</evidence>
<dbReference type="InterPro" id="IPR005630">
    <property type="entry name" value="Terpene_synthase_metal-bd"/>
</dbReference>
<evidence type="ECO:0000259" key="8">
    <source>
        <dbReference type="Pfam" id="PF03936"/>
    </source>
</evidence>
<dbReference type="GeneID" id="104718290"/>
<accession>A0ABM0U143</accession>
<dbReference type="InterPro" id="IPR008949">
    <property type="entry name" value="Isoprenoid_synthase_dom_sf"/>
</dbReference>
<dbReference type="InterPro" id="IPR036965">
    <property type="entry name" value="Terpene_synth_N_sf"/>
</dbReference>
<dbReference type="SFLD" id="SFLDS00005">
    <property type="entry name" value="Isoprenoid_Synthase_Type_I"/>
    <property type="match status" value="1"/>
</dbReference>
<dbReference type="InterPro" id="IPR044814">
    <property type="entry name" value="Terpene_cyclase_plant_C1"/>
</dbReference>
<keyword evidence="6" id="KW-0472">Membrane</keyword>
<evidence type="ECO:0000256" key="4">
    <source>
        <dbReference type="ARBA" id="ARBA00023239"/>
    </source>
</evidence>
<keyword evidence="4" id="KW-0456">Lyase</keyword>
<feature type="domain" description="Terpene synthase metal-binding" evidence="8">
    <location>
        <begin position="300"/>
        <end position="540"/>
    </location>
</feature>
<keyword evidence="3" id="KW-0464">Manganese</keyword>
<keyword evidence="2" id="KW-0460">Magnesium</keyword>
<evidence type="ECO:0000256" key="3">
    <source>
        <dbReference type="ARBA" id="ARBA00023211"/>
    </source>
</evidence>
<protein>
    <submittedName>
        <fullName evidence="10">Terpenoid synthase 7</fullName>
    </submittedName>
</protein>
<evidence type="ECO:0000256" key="1">
    <source>
        <dbReference type="ARBA" id="ARBA00022723"/>
    </source>
</evidence>
<feature type="transmembrane region" description="Helical" evidence="6">
    <location>
        <begin position="12"/>
        <end position="32"/>
    </location>
</feature>
<dbReference type="SUPFAM" id="SSF48576">
    <property type="entry name" value="Terpenoid synthases"/>
    <property type="match status" value="1"/>
</dbReference>
<dbReference type="PANTHER" id="PTHR31225:SF242">
    <property type="entry name" value="TERPENOID SYNTHASE 9"/>
    <property type="match status" value="1"/>
</dbReference>
<keyword evidence="1" id="KW-0479">Metal-binding</keyword>
<reference evidence="9" key="1">
    <citation type="journal article" date="2014" name="Nat. Commun.">
        <title>The emerging biofuel crop Camelina sativa retains a highly undifferentiated hexaploid genome structure.</title>
        <authorList>
            <person name="Kagale S."/>
            <person name="Koh C."/>
            <person name="Nixon J."/>
            <person name="Bollina V."/>
            <person name="Clarke W.E."/>
            <person name="Tuteja R."/>
            <person name="Spillane C."/>
            <person name="Robinson S.J."/>
            <person name="Links M.G."/>
            <person name="Clarke C."/>
            <person name="Higgins E.E."/>
            <person name="Huebert T."/>
            <person name="Sharpe A.G."/>
            <person name="Parkin I.A."/>
        </authorList>
    </citation>
    <scope>NUCLEOTIDE SEQUENCE [LARGE SCALE GENOMIC DNA]</scope>
    <source>
        <strain evidence="9">cv. DH55</strain>
    </source>
</reference>
<dbReference type="RefSeq" id="XP_010434309.2">
    <property type="nucleotide sequence ID" value="XM_010436007.2"/>
</dbReference>
<comment type="similarity">
    <text evidence="5">Belongs to the terpene synthase family. Tpsa subfamily.</text>
</comment>
<evidence type="ECO:0000313" key="9">
    <source>
        <dbReference type="Proteomes" id="UP000694864"/>
    </source>
</evidence>
<dbReference type="InterPro" id="IPR034741">
    <property type="entry name" value="Terpene_cyclase-like_1_C"/>
</dbReference>
<dbReference type="PANTHER" id="PTHR31225">
    <property type="entry name" value="OS04G0344100 PROTEIN-RELATED"/>
    <property type="match status" value="1"/>
</dbReference>
<keyword evidence="6" id="KW-0812">Transmembrane</keyword>
<dbReference type="Pfam" id="PF03936">
    <property type="entry name" value="Terpene_synth_C"/>
    <property type="match status" value="1"/>
</dbReference>
<dbReference type="SUPFAM" id="SSF48239">
    <property type="entry name" value="Terpenoid cyclases/Protein prenyltransferases"/>
    <property type="match status" value="1"/>
</dbReference>
<dbReference type="Pfam" id="PF01397">
    <property type="entry name" value="Terpene_synth"/>
    <property type="match status" value="1"/>
</dbReference>
<proteinExistence type="inferred from homology"/>
<dbReference type="InterPro" id="IPR001906">
    <property type="entry name" value="Terpene_synth_N"/>
</dbReference>
<keyword evidence="9" id="KW-1185">Reference proteome</keyword>
<gene>
    <name evidence="10" type="primary">LOC104718290</name>
</gene>
<evidence type="ECO:0000256" key="6">
    <source>
        <dbReference type="SAM" id="Phobius"/>
    </source>
</evidence>
<keyword evidence="6" id="KW-1133">Transmembrane helix</keyword>
<sequence length="598" mass="69607">MSTIYCKSLYMGFGLLVLNLSINIHCFALFPISTFPCPSFMNMKSQTVLDHESDRTFRKLQPSQWADHFLYVPFDELELDVIASELEVIKPKVKDILMSHSQAEGHDSAKRQTLLIYLMTSLGVAYHFENEIEEILSHAFEKMYDMVVNEQDLYTISISFWVFRTYGHNMSSDVFKRFKGEDGKFMDSLTKDAKGMLSLYEASHLRTMKDCIMDEALSFTTRHLKSLAGRESPHLSRLIHNALGLSQHWNMEILAAMEYISFYEHVEDHDEIILKFSKLNFKFLQLLYLKELKIVTKWYKELEFASNLPPYFRDRIVELHFFVISMYFEPQFSCARIMLTKFYTAETIIDDTFDRYASIHEAEILANSLERWAPDKDMDRQPTYLKFVFEFIMDVFKDFEREVGSEGRSYSVKGTLDEFKRLVKSTLDLAKWAQAANVPSFEDYMEVGEVEITMYATMAGTLMGMGHIATEKAYEWLKSRPKLIQSLSINGRLMNDMAGFEDDMSRGYVTTGVNCYMKQYGVTKNEAFRALHKMRVDNDKIVNEEFLMTKNVPRRVLKEAINCARMTNVAYGYGEGLTEPEGKIKDYIISLYLDPIRL</sequence>
<organism evidence="9 10">
    <name type="scientific">Camelina sativa</name>
    <name type="common">False flax</name>
    <name type="synonym">Myagrum sativum</name>
    <dbReference type="NCBI Taxonomy" id="90675"/>
    <lineage>
        <taxon>Eukaryota</taxon>
        <taxon>Viridiplantae</taxon>
        <taxon>Streptophyta</taxon>
        <taxon>Embryophyta</taxon>
        <taxon>Tracheophyta</taxon>
        <taxon>Spermatophyta</taxon>
        <taxon>Magnoliopsida</taxon>
        <taxon>eudicotyledons</taxon>
        <taxon>Gunneridae</taxon>
        <taxon>Pentapetalae</taxon>
        <taxon>rosids</taxon>
        <taxon>malvids</taxon>
        <taxon>Brassicales</taxon>
        <taxon>Brassicaceae</taxon>
        <taxon>Camelineae</taxon>
        <taxon>Camelina</taxon>
    </lineage>
</organism>
<name>A0ABM0U143_CAMSA</name>
<evidence type="ECO:0000256" key="2">
    <source>
        <dbReference type="ARBA" id="ARBA00022842"/>
    </source>
</evidence>